<feature type="region of interest" description="Disordered" evidence="3">
    <location>
        <begin position="103"/>
        <end position="186"/>
    </location>
</feature>
<dbReference type="GO" id="GO:0005737">
    <property type="term" value="C:cytoplasm"/>
    <property type="evidence" value="ECO:0007669"/>
    <property type="project" value="UniProtKB-SubCell"/>
</dbReference>
<dbReference type="STRING" id="931626.Awo_c22080"/>
<feature type="compositionally biased region" description="Basic and acidic residues" evidence="3">
    <location>
        <begin position="104"/>
        <end position="127"/>
    </location>
</feature>
<evidence type="ECO:0000256" key="3">
    <source>
        <dbReference type="SAM" id="MobiDB-lite"/>
    </source>
</evidence>
<gene>
    <name evidence="4" type="ordered locus">Awo_c22080</name>
</gene>
<reference evidence="5" key="1">
    <citation type="submission" date="2011-07" db="EMBL/GenBank/DDBJ databases">
        <title>Complete genome sequence of Acetobacterium woodii.</title>
        <authorList>
            <person name="Poehlein A."/>
            <person name="Schmidt S."/>
            <person name="Kaster A.-K."/>
            <person name="Goenrich M."/>
            <person name="Vollmers J."/>
            <person name="Thuermer A."/>
            <person name="Gottschalk G."/>
            <person name="Thauer R.K."/>
            <person name="Daniel R."/>
            <person name="Mueller V."/>
        </authorList>
    </citation>
    <scope>NUCLEOTIDE SEQUENCE [LARGE SCALE GENOMIC DNA]</scope>
    <source>
        <strain evidence="5">ATCC 29683 / DSM 1030 / JCM 2381 / KCTC 1655 / WB1</strain>
    </source>
</reference>
<reference evidence="4 5" key="2">
    <citation type="journal article" date="2012" name="PLoS ONE">
        <title>An ancient pathway combining carbon dioxide fixation with the generation and utilization of a sodium ion gradient for ATP synthesis.</title>
        <authorList>
            <person name="Poehlein A."/>
            <person name="Schmidt S."/>
            <person name="Kaster A.K."/>
            <person name="Goenrich M."/>
            <person name="Vollmers J."/>
            <person name="Thurmer A."/>
            <person name="Bertsch J."/>
            <person name="Schuchmann K."/>
            <person name="Voigt B."/>
            <person name="Hecker M."/>
            <person name="Daniel R."/>
            <person name="Thauer R.K."/>
            <person name="Gottschalk G."/>
            <person name="Muller V."/>
        </authorList>
    </citation>
    <scope>NUCLEOTIDE SEQUENCE [LARGE SCALE GENOMIC DNA]</scope>
    <source>
        <strain evidence="5">ATCC 29683 / DSM 1030 / JCM 2381 / KCTC 1655 / WB1</strain>
    </source>
</reference>
<dbReference type="PANTHER" id="PTHR37300">
    <property type="entry name" value="UPF0291 PROTEIN CBO2609/CLC_2481"/>
    <property type="match status" value="1"/>
</dbReference>
<dbReference type="OrthoDB" id="390105at2"/>
<evidence type="ECO:0000256" key="2">
    <source>
        <dbReference type="HAMAP-Rule" id="MF_01103"/>
    </source>
</evidence>
<comment type="similarity">
    <text evidence="2">Belongs to the UPF0291 family.</text>
</comment>
<comment type="subcellular location">
    <subcellularLocation>
        <location evidence="2">Cytoplasm</location>
    </subcellularLocation>
</comment>
<dbReference type="RefSeq" id="WP_014356582.1">
    <property type="nucleotide sequence ID" value="NC_016894.1"/>
</dbReference>
<dbReference type="KEGG" id="awo:Awo_c22080"/>
<dbReference type="Pfam" id="PF05979">
    <property type="entry name" value="DUF896"/>
    <property type="match status" value="1"/>
</dbReference>
<dbReference type="HOGENOM" id="CLU_1451499_0_0_9"/>
<dbReference type="PANTHER" id="PTHR37300:SF1">
    <property type="entry name" value="UPF0291 PROTEIN YNZC"/>
    <property type="match status" value="1"/>
</dbReference>
<dbReference type="EMBL" id="CP002987">
    <property type="protein sequence ID" value="AFA48982.1"/>
    <property type="molecule type" value="Genomic_DNA"/>
</dbReference>
<keyword evidence="5" id="KW-1185">Reference proteome</keyword>
<feature type="region of interest" description="Disordered" evidence="3">
    <location>
        <begin position="56"/>
        <end position="86"/>
    </location>
</feature>
<sequence length="186" mass="20523">MITKEKIERINELANKKKIAGLTEDEVDEQLTLRVEYLQAVRKNFREQLDSITIVDDPQCNNKKGGNKMEKDGSKGVYGSAEDLGAKDKLGAGGEAAIYSEAEELAKTNSEDVDKFMADPDGDDQKKPQAKKKQADQQDLEGGVYGEAEILSEKDKADGDCGEGIYSEGEELAKKNIEQEHDFMAE</sequence>
<evidence type="ECO:0000256" key="1">
    <source>
        <dbReference type="ARBA" id="ARBA00022490"/>
    </source>
</evidence>
<dbReference type="AlphaFoldDB" id="H6LC34"/>
<organism evidence="4 5">
    <name type="scientific">Acetobacterium woodii (strain ATCC 29683 / DSM 1030 / JCM 2381 / KCTC 1655 / WB1)</name>
    <dbReference type="NCBI Taxonomy" id="931626"/>
    <lineage>
        <taxon>Bacteria</taxon>
        <taxon>Bacillati</taxon>
        <taxon>Bacillota</taxon>
        <taxon>Clostridia</taxon>
        <taxon>Eubacteriales</taxon>
        <taxon>Eubacteriaceae</taxon>
        <taxon>Acetobacterium</taxon>
    </lineage>
</organism>
<keyword evidence="1 2" id="KW-0963">Cytoplasm</keyword>
<dbReference type="eggNOG" id="COG4224">
    <property type="taxonomic scope" value="Bacteria"/>
</dbReference>
<evidence type="ECO:0000313" key="5">
    <source>
        <dbReference type="Proteomes" id="UP000007177"/>
    </source>
</evidence>
<dbReference type="HAMAP" id="MF_01103">
    <property type="entry name" value="UPF0291"/>
    <property type="match status" value="1"/>
</dbReference>
<proteinExistence type="inferred from homology"/>
<accession>H6LC34</accession>
<dbReference type="Gene3D" id="1.10.287.540">
    <property type="entry name" value="Helix hairpin bin"/>
    <property type="match status" value="1"/>
</dbReference>
<feature type="compositionally biased region" description="Basic and acidic residues" evidence="3">
    <location>
        <begin position="171"/>
        <end position="186"/>
    </location>
</feature>
<name>H6LC34_ACEWD</name>
<dbReference type="InterPro" id="IPR009242">
    <property type="entry name" value="DUF896"/>
</dbReference>
<protein>
    <recommendedName>
        <fullName evidence="2">UPF0291 protein Awo_c22080</fullName>
    </recommendedName>
</protein>
<dbReference type="Proteomes" id="UP000007177">
    <property type="component" value="Chromosome"/>
</dbReference>
<dbReference type="SUPFAM" id="SSF158221">
    <property type="entry name" value="YnzC-like"/>
    <property type="match status" value="1"/>
</dbReference>
<evidence type="ECO:0000313" key="4">
    <source>
        <dbReference type="EMBL" id="AFA48982.1"/>
    </source>
</evidence>